<evidence type="ECO:0000313" key="1">
    <source>
        <dbReference type="EMBL" id="MCI69091.1"/>
    </source>
</evidence>
<proteinExistence type="predicted"/>
<protein>
    <submittedName>
        <fullName evidence="1">Uncharacterized protein</fullName>
    </submittedName>
</protein>
<comment type="caution">
    <text evidence="1">The sequence shown here is derived from an EMBL/GenBank/DDBJ whole genome shotgun (WGS) entry which is preliminary data.</text>
</comment>
<evidence type="ECO:0000313" key="2">
    <source>
        <dbReference type="Proteomes" id="UP000265520"/>
    </source>
</evidence>
<organism evidence="1 2">
    <name type="scientific">Trifolium medium</name>
    <dbReference type="NCBI Taxonomy" id="97028"/>
    <lineage>
        <taxon>Eukaryota</taxon>
        <taxon>Viridiplantae</taxon>
        <taxon>Streptophyta</taxon>
        <taxon>Embryophyta</taxon>
        <taxon>Tracheophyta</taxon>
        <taxon>Spermatophyta</taxon>
        <taxon>Magnoliopsida</taxon>
        <taxon>eudicotyledons</taxon>
        <taxon>Gunneridae</taxon>
        <taxon>Pentapetalae</taxon>
        <taxon>rosids</taxon>
        <taxon>fabids</taxon>
        <taxon>Fabales</taxon>
        <taxon>Fabaceae</taxon>
        <taxon>Papilionoideae</taxon>
        <taxon>50 kb inversion clade</taxon>
        <taxon>NPAAA clade</taxon>
        <taxon>Hologalegina</taxon>
        <taxon>IRL clade</taxon>
        <taxon>Trifolieae</taxon>
        <taxon>Trifolium</taxon>
    </lineage>
</organism>
<sequence>FSAKEALGGVLPLPEIVVGCGEEVESFSSVDSFLGNVSSESVAHVFPRDVGSFEVHPRFSQGLDASHFSSEVTWTS</sequence>
<feature type="non-terminal residue" evidence="1">
    <location>
        <position position="1"/>
    </location>
</feature>
<name>A0A392U6H2_9FABA</name>
<dbReference type="Proteomes" id="UP000265520">
    <property type="component" value="Unassembled WGS sequence"/>
</dbReference>
<dbReference type="AlphaFoldDB" id="A0A392U6H2"/>
<reference evidence="1 2" key="1">
    <citation type="journal article" date="2018" name="Front. Plant Sci.">
        <title>Red Clover (Trifolium pratense) and Zigzag Clover (T. medium) - A Picture of Genomic Similarities and Differences.</title>
        <authorList>
            <person name="Dluhosova J."/>
            <person name="Istvanek J."/>
            <person name="Nedelnik J."/>
            <person name="Repkova J."/>
        </authorList>
    </citation>
    <scope>NUCLEOTIDE SEQUENCE [LARGE SCALE GENOMIC DNA]</scope>
    <source>
        <strain evidence="2">cv. 10/8</strain>
        <tissue evidence="1">Leaf</tissue>
    </source>
</reference>
<accession>A0A392U6H2</accession>
<keyword evidence="2" id="KW-1185">Reference proteome</keyword>
<dbReference type="EMBL" id="LXQA010748978">
    <property type="protein sequence ID" value="MCI69091.1"/>
    <property type="molecule type" value="Genomic_DNA"/>
</dbReference>